<dbReference type="Pfam" id="PF13424">
    <property type="entry name" value="TPR_12"/>
    <property type="match status" value="1"/>
</dbReference>
<comment type="caution">
    <text evidence="4">The sequence shown here is derived from an EMBL/GenBank/DDBJ whole genome shotgun (WGS) entry which is preliminary data.</text>
</comment>
<dbReference type="InterPro" id="IPR011990">
    <property type="entry name" value="TPR-like_helical_dom_sf"/>
</dbReference>
<organism evidence="4 5">
    <name type="scientific">Rotaria magnacalcarata</name>
    <dbReference type="NCBI Taxonomy" id="392030"/>
    <lineage>
        <taxon>Eukaryota</taxon>
        <taxon>Metazoa</taxon>
        <taxon>Spiralia</taxon>
        <taxon>Gnathifera</taxon>
        <taxon>Rotifera</taxon>
        <taxon>Eurotatoria</taxon>
        <taxon>Bdelloidea</taxon>
        <taxon>Philodinida</taxon>
        <taxon>Philodinidae</taxon>
        <taxon>Rotaria</taxon>
    </lineage>
</organism>
<keyword evidence="1" id="KW-0677">Repeat</keyword>
<evidence type="ECO:0000256" key="2">
    <source>
        <dbReference type="ARBA" id="ARBA00022803"/>
    </source>
</evidence>
<dbReference type="PANTHER" id="PTHR45641">
    <property type="entry name" value="TETRATRICOPEPTIDE REPEAT PROTEIN (AFU_ORTHOLOGUE AFUA_6G03870)"/>
    <property type="match status" value="1"/>
</dbReference>
<name>A0A816L036_9BILA</name>
<dbReference type="Pfam" id="PF13374">
    <property type="entry name" value="TPR_10"/>
    <property type="match status" value="1"/>
</dbReference>
<dbReference type="EMBL" id="CAJNRE010000181">
    <property type="protein sequence ID" value="CAF1923438.1"/>
    <property type="molecule type" value="Genomic_DNA"/>
</dbReference>
<dbReference type="Proteomes" id="UP000663824">
    <property type="component" value="Unassembled WGS sequence"/>
</dbReference>
<evidence type="ECO:0000256" key="3">
    <source>
        <dbReference type="PROSITE-ProRule" id="PRU00339"/>
    </source>
</evidence>
<proteinExistence type="predicted"/>
<dbReference type="SMART" id="SM00028">
    <property type="entry name" value="TPR"/>
    <property type="match status" value="2"/>
</dbReference>
<dbReference type="AlphaFoldDB" id="A0A816L036"/>
<dbReference type="InterPro" id="IPR019734">
    <property type="entry name" value="TPR_rpt"/>
</dbReference>
<evidence type="ECO:0008006" key="6">
    <source>
        <dbReference type="Google" id="ProtNLM"/>
    </source>
</evidence>
<dbReference type="SUPFAM" id="SSF48452">
    <property type="entry name" value="TPR-like"/>
    <property type="match status" value="1"/>
</dbReference>
<sequence length="146" mass="17217">MGRYYLERQQYNESNTCYERALEILRLHLPKTHQRFGIILSEMGDAQRRQGKSQEALGLYQQAEAIFHDILPQYHPCMAYCWSGMGLVYLQLNDIEEARRYHKKALKTYQRVLPPSHSNISISEKHLKCINYKHIIDGYIQVCAQL</sequence>
<dbReference type="PROSITE" id="PS50005">
    <property type="entry name" value="TPR"/>
    <property type="match status" value="1"/>
</dbReference>
<protein>
    <recommendedName>
        <fullName evidence="6">Tetratricopeptide repeat protein</fullName>
    </recommendedName>
</protein>
<keyword evidence="2 3" id="KW-0802">TPR repeat</keyword>
<evidence type="ECO:0000256" key="1">
    <source>
        <dbReference type="ARBA" id="ARBA00022737"/>
    </source>
</evidence>
<evidence type="ECO:0000313" key="4">
    <source>
        <dbReference type="EMBL" id="CAF1923438.1"/>
    </source>
</evidence>
<reference evidence="4" key="1">
    <citation type="submission" date="2021-02" db="EMBL/GenBank/DDBJ databases">
        <authorList>
            <person name="Nowell W R."/>
        </authorList>
    </citation>
    <scope>NUCLEOTIDE SEQUENCE</scope>
</reference>
<accession>A0A816L036</accession>
<evidence type="ECO:0000313" key="5">
    <source>
        <dbReference type="Proteomes" id="UP000663824"/>
    </source>
</evidence>
<dbReference type="Gene3D" id="1.25.40.10">
    <property type="entry name" value="Tetratricopeptide repeat domain"/>
    <property type="match status" value="1"/>
</dbReference>
<gene>
    <name evidence="4" type="ORF">MBJ925_LOCUS2844</name>
</gene>
<feature type="repeat" description="TPR" evidence="3">
    <location>
        <begin position="79"/>
        <end position="112"/>
    </location>
</feature>